<name>A0A086ZU17_9BIFI</name>
<dbReference type="RefSeq" id="WP_051923866.1">
    <property type="nucleotide sequence ID" value="NZ_JDUU01000037.1"/>
</dbReference>
<dbReference type="InterPro" id="IPR018963">
    <property type="entry name" value="Mycophage_D29_Gp19"/>
</dbReference>
<comment type="caution">
    <text evidence="2">The sequence shown here is derived from an EMBL/GenBank/DDBJ whole genome shotgun (WGS) entry which is preliminary data.</text>
</comment>
<dbReference type="STRING" id="1437608.GCA_000771645_01891"/>
<keyword evidence="3" id="KW-1185">Reference proteome</keyword>
<dbReference type="EMBL" id="JGYN01000018">
    <property type="protein sequence ID" value="KFI50017.1"/>
    <property type="molecule type" value="Genomic_DNA"/>
</dbReference>
<accession>A0A086ZU17</accession>
<dbReference type="Proteomes" id="UP000029108">
    <property type="component" value="Unassembled WGS sequence"/>
</dbReference>
<sequence length="161" mass="17258">MTDGYPLPPVSLETGLPAADETTTPGEPDVDPGMQVEPDPDQPFATTEDLEARWHALTEEERVRAEALLDDASDLIRSTCPRWEQASDATLKRITCMVVKRAMQAGPDLDGVTQATQTAGSYSESRSYSNPAGDLYLKADEKEALGGSGTSWSYDMAGGST</sequence>
<dbReference type="OrthoDB" id="3194840at2"/>
<evidence type="ECO:0000313" key="2">
    <source>
        <dbReference type="EMBL" id="KFI50017.1"/>
    </source>
</evidence>
<feature type="compositionally biased region" description="Polar residues" evidence="1">
    <location>
        <begin position="113"/>
        <end position="130"/>
    </location>
</feature>
<protein>
    <submittedName>
        <fullName evidence="2">Phage protein Gp19/Gp15/Gp42</fullName>
    </submittedName>
</protein>
<evidence type="ECO:0000313" key="3">
    <source>
        <dbReference type="Proteomes" id="UP000029108"/>
    </source>
</evidence>
<feature type="region of interest" description="Disordered" evidence="1">
    <location>
        <begin position="1"/>
        <end position="46"/>
    </location>
</feature>
<organism evidence="2 3">
    <name type="scientific">Bifidobacterium biavatii DSM 23969</name>
    <dbReference type="NCBI Taxonomy" id="1437608"/>
    <lineage>
        <taxon>Bacteria</taxon>
        <taxon>Bacillati</taxon>
        <taxon>Actinomycetota</taxon>
        <taxon>Actinomycetes</taxon>
        <taxon>Bifidobacteriales</taxon>
        <taxon>Bifidobacteriaceae</taxon>
        <taxon>Bifidobacterium</taxon>
    </lineage>
</organism>
<evidence type="ECO:0000256" key="1">
    <source>
        <dbReference type="SAM" id="MobiDB-lite"/>
    </source>
</evidence>
<dbReference type="AlphaFoldDB" id="A0A086ZU17"/>
<reference evidence="2 3" key="1">
    <citation type="submission" date="2014-03" db="EMBL/GenBank/DDBJ databases">
        <title>Genomics of Bifidobacteria.</title>
        <authorList>
            <person name="Ventura M."/>
            <person name="Milani C."/>
            <person name="Lugli G.A."/>
        </authorList>
    </citation>
    <scope>NUCLEOTIDE SEQUENCE [LARGE SCALE GENOMIC DNA]</scope>
    <source>
        <strain evidence="2 3">DSM 23969</strain>
    </source>
</reference>
<proteinExistence type="predicted"/>
<gene>
    <name evidence="2" type="ORF">BBIA_2150</name>
</gene>
<dbReference type="Pfam" id="PF09355">
    <property type="entry name" value="Phage_Gp19"/>
    <property type="match status" value="1"/>
</dbReference>
<feature type="region of interest" description="Disordered" evidence="1">
    <location>
        <begin position="110"/>
        <end position="132"/>
    </location>
</feature>
<dbReference type="eggNOG" id="ENOG50338N2">
    <property type="taxonomic scope" value="Bacteria"/>
</dbReference>